<keyword evidence="3" id="KW-1185">Reference proteome</keyword>
<dbReference type="GO" id="GO:0016787">
    <property type="term" value="F:hydrolase activity"/>
    <property type="evidence" value="ECO:0007669"/>
    <property type="project" value="UniProtKB-KW"/>
</dbReference>
<keyword evidence="2" id="KW-0378">Hydrolase</keyword>
<dbReference type="PANTHER" id="PTHR46191:SF2">
    <property type="entry name" value="HALOACID DEHALOGENASE-LIKE HYDROLASE DOMAIN-CONTAINING PROTEIN 3"/>
    <property type="match status" value="1"/>
</dbReference>
<proteinExistence type="inferred from homology"/>
<dbReference type="SFLD" id="SFLDS00003">
    <property type="entry name" value="Haloacid_Dehalogenase"/>
    <property type="match status" value="1"/>
</dbReference>
<dbReference type="SFLD" id="SFLDG01129">
    <property type="entry name" value="C1.5:_HAD__Beta-PGM__Phosphata"/>
    <property type="match status" value="1"/>
</dbReference>
<sequence length="219" mass="25338">MSYSAIFVDFGYTLVGFRPTFYEKLHQILKDYGYDIDVKKVFRAYVRAMSLLNYPEPTDIKEFLYNLGVYPKENLVNVIKNSDLRDGEAFVYDDAVEFLETIRSMKLKLILVSNSSPRTKKLLEELGLIRYFDYLVLSHEVKVVKPNPKIFSIAISKGGYPALHIGDIYEIDYIGAKRSYLDAILIDRNNLYPEIGDKVKDLREVLSKFSTNEKFLGSR</sequence>
<dbReference type="InterPro" id="IPR006439">
    <property type="entry name" value="HAD-SF_hydro_IA"/>
</dbReference>
<name>A0AAX4L3T5_9CREN</name>
<dbReference type="Gene3D" id="3.40.50.1000">
    <property type="entry name" value="HAD superfamily/HAD-like"/>
    <property type="match status" value="1"/>
</dbReference>
<dbReference type="GeneID" id="89335493"/>
<dbReference type="EMBL" id="CP146016">
    <property type="protein sequence ID" value="WWQ60866.1"/>
    <property type="molecule type" value="Genomic_DNA"/>
</dbReference>
<evidence type="ECO:0000313" key="2">
    <source>
        <dbReference type="EMBL" id="WWQ60866.1"/>
    </source>
</evidence>
<dbReference type="Pfam" id="PF00702">
    <property type="entry name" value="Hydrolase"/>
    <property type="match status" value="1"/>
</dbReference>
<reference evidence="2 3" key="1">
    <citation type="submission" date="2024-02" db="EMBL/GenBank/DDBJ databases">
        <title>STSV induces naive adaptation in Sulfolobus.</title>
        <authorList>
            <person name="Xiang X."/>
            <person name="Song M."/>
        </authorList>
    </citation>
    <scope>NUCLEOTIDE SEQUENCE [LARGE SCALE GENOMIC DNA]</scope>
    <source>
        <strain evidence="2 3">RT2</strain>
    </source>
</reference>
<dbReference type="PANTHER" id="PTHR46191">
    <property type="match status" value="1"/>
</dbReference>
<dbReference type="AlphaFoldDB" id="A0AAX4L3T5"/>
<comment type="similarity">
    <text evidence="1">Belongs to the HAD-like hydrolase superfamily.</text>
</comment>
<dbReference type="Gene3D" id="1.10.150.660">
    <property type="match status" value="1"/>
</dbReference>
<gene>
    <name evidence="2" type="ORF">V6M85_01950</name>
</gene>
<organism evidence="2 3">
    <name type="scientific">Sulfolobus tengchongensis</name>
    <dbReference type="NCBI Taxonomy" id="207809"/>
    <lineage>
        <taxon>Archaea</taxon>
        <taxon>Thermoproteota</taxon>
        <taxon>Thermoprotei</taxon>
        <taxon>Sulfolobales</taxon>
        <taxon>Sulfolobaceae</taxon>
        <taxon>Sulfolobus</taxon>
    </lineage>
</organism>
<dbReference type="InterPro" id="IPR051828">
    <property type="entry name" value="HAD-like_hydrolase_domain"/>
</dbReference>
<dbReference type="InterPro" id="IPR023214">
    <property type="entry name" value="HAD_sf"/>
</dbReference>
<dbReference type="SUPFAM" id="SSF56784">
    <property type="entry name" value="HAD-like"/>
    <property type="match status" value="1"/>
</dbReference>
<protein>
    <submittedName>
        <fullName evidence="2">HAD family hydrolase</fullName>
    </submittedName>
</protein>
<dbReference type="Proteomes" id="UP001432202">
    <property type="component" value="Chromosome"/>
</dbReference>
<accession>A0AAX4L3T5</accession>
<dbReference type="InterPro" id="IPR036412">
    <property type="entry name" value="HAD-like_sf"/>
</dbReference>
<evidence type="ECO:0000313" key="3">
    <source>
        <dbReference type="Proteomes" id="UP001432202"/>
    </source>
</evidence>
<dbReference type="NCBIfam" id="TIGR01549">
    <property type="entry name" value="HAD-SF-IA-v1"/>
    <property type="match status" value="1"/>
</dbReference>
<evidence type="ECO:0000256" key="1">
    <source>
        <dbReference type="ARBA" id="ARBA00007958"/>
    </source>
</evidence>
<dbReference type="RefSeq" id="WP_338602311.1">
    <property type="nucleotide sequence ID" value="NZ_CP146016.1"/>
</dbReference>